<protein>
    <submittedName>
        <fullName evidence="1">Uncharacterized protein</fullName>
    </submittedName>
</protein>
<dbReference type="EMBL" id="FOEH01000001">
    <property type="protein sequence ID" value="SEP57439.1"/>
    <property type="molecule type" value="Genomic_DNA"/>
</dbReference>
<comment type="caution">
    <text evidence="1">The sequence shown here is derived from an EMBL/GenBank/DDBJ whole genome shotgun (WGS) entry which is preliminary data.</text>
</comment>
<gene>
    <name evidence="1" type="ORF">SAMN05216232_0208</name>
</gene>
<evidence type="ECO:0000313" key="1">
    <source>
        <dbReference type="EMBL" id="SEP57439.1"/>
    </source>
</evidence>
<sequence length="37" mass="4288">MCMSLKGKGSEHMTKEEQEQLERALEVDVECAGEKWF</sequence>
<keyword evidence="2" id="KW-1185">Reference proteome</keyword>
<organism evidence="1 2">
    <name type="scientific">Virgibacillus subterraneus</name>
    <dbReference type="NCBI Taxonomy" id="621109"/>
    <lineage>
        <taxon>Bacteria</taxon>
        <taxon>Bacillati</taxon>
        <taxon>Bacillota</taxon>
        <taxon>Bacilli</taxon>
        <taxon>Bacillales</taxon>
        <taxon>Bacillaceae</taxon>
        <taxon>Virgibacillus</taxon>
    </lineage>
</organism>
<evidence type="ECO:0000313" key="2">
    <source>
        <dbReference type="Proteomes" id="UP000198733"/>
    </source>
</evidence>
<dbReference type="Proteomes" id="UP000198733">
    <property type="component" value="Unassembled WGS sequence"/>
</dbReference>
<reference evidence="1 2" key="1">
    <citation type="submission" date="2016-10" db="EMBL/GenBank/DDBJ databases">
        <authorList>
            <person name="Varghese N."/>
            <person name="Submissions S."/>
        </authorList>
    </citation>
    <scope>NUCLEOTIDE SEQUENCE [LARGE SCALE GENOMIC DNA]</scope>
    <source>
        <strain evidence="1 2">CGMCC 1.7734</strain>
    </source>
</reference>
<name>A0A1H8YZ03_9BACI</name>
<accession>A0A1H8YZ03</accession>
<proteinExistence type="predicted"/>